<dbReference type="Proteomes" id="UP000077266">
    <property type="component" value="Unassembled WGS sequence"/>
</dbReference>
<protein>
    <submittedName>
        <fullName evidence="2">Uncharacterized protein</fullName>
    </submittedName>
</protein>
<accession>A0A165DFV3</accession>
<evidence type="ECO:0000313" key="3">
    <source>
        <dbReference type="Proteomes" id="UP000077266"/>
    </source>
</evidence>
<gene>
    <name evidence="2" type="ORF">EXIGLDRAFT_727216</name>
</gene>
<organism evidence="2 3">
    <name type="scientific">Exidia glandulosa HHB12029</name>
    <dbReference type="NCBI Taxonomy" id="1314781"/>
    <lineage>
        <taxon>Eukaryota</taxon>
        <taxon>Fungi</taxon>
        <taxon>Dikarya</taxon>
        <taxon>Basidiomycota</taxon>
        <taxon>Agaricomycotina</taxon>
        <taxon>Agaricomycetes</taxon>
        <taxon>Auriculariales</taxon>
        <taxon>Exidiaceae</taxon>
        <taxon>Exidia</taxon>
    </lineage>
</organism>
<dbReference type="EMBL" id="KV426224">
    <property type="protein sequence ID" value="KZV84453.1"/>
    <property type="molecule type" value="Genomic_DNA"/>
</dbReference>
<keyword evidence="3" id="KW-1185">Reference proteome</keyword>
<sequence length="112" mass="12614">MSAAPRAPRCLCFAFWRRGRQNAVTQVKCFPKPVHKKSKTLHEAATFIAARHRRSIPAGRVSRYHRSVWRVCLFSCSSAPVEERQGKEQEASVAVRRGTSLGGRLNGPRVQQ</sequence>
<evidence type="ECO:0000256" key="1">
    <source>
        <dbReference type="SAM" id="MobiDB-lite"/>
    </source>
</evidence>
<dbReference type="InParanoid" id="A0A165DFV3"/>
<feature type="region of interest" description="Disordered" evidence="1">
    <location>
        <begin position="87"/>
        <end position="112"/>
    </location>
</feature>
<proteinExistence type="predicted"/>
<dbReference type="AlphaFoldDB" id="A0A165DFV3"/>
<evidence type="ECO:0000313" key="2">
    <source>
        <dbReference type="EMBL" id="KZV84453.1"/>
    </source>
</evidence>
<name>A0A165DFV3_EXIGL</name>
<reference evidence="2 3" key="1">
    <citation type="journal article" date="2016" name="Mol. Biol. Evol.">
        <title>Comparative Genomics of Early-Diverging Mushroom-Forming Fungi Provides Insights into the Origins of Lignocellulose Decay Capabilities.</title>
        <authorList>
            <person name="Nagy L.G."/>
            <person name="Riley R."/>
            <person name="Tritt A."/>
            <person name="Adam C."/>
            <person name="Daum C."/>
            <person name="Floudas D."/>
            <person name="Sun H."/>
            <person name="Yadav J.S."/>
            <person name="Pangilinan J."/>
            <person name="Larsson K.H."/>
            <person name="Matsuura K."/>
            <person name="Barry K."/>
            <person name="Labutti K."/>
            <person name="Kuo R."/>
            <person name="Ohm R.A."/>
            <person name="Bhattacharya S.S."/>
            <person name="Shirouzu T."/>
            <person name="Yoshinaga Y."/>
            <person name="Martin F.M."/>
            <person name="Grigoriev I.V."/>
            <person name="Hibbett D.S."/>
        </authorList>
    </citation>
    <scope>NUCLEOTIDE SEQUENCE [LARGE SCALE GENOMIC DNA]</scope>
    <source>
        <strain evidence="2 3">HHB12029</strain>
    </source>
</reference>